<dbReference type="AlphaFoldDB" id="A0A948WZW4"/>
<dbReference type="InterPro" id="IPR016776">
    <property type="entry name" value="ApeP-like_dehydratase"/>
</dbReference>
<dbReference type="Pfam" id="PF22817">
    <property type="entry name" value="ApeP-like"/>
    <property type="match status" value="1"/>
</dbReference>
<comment type="caution">
    <text evidence="1">The sequence shown here is derived from an EMBL/GenBank/DDBJ whole genome shotgun (WGS) entry which is preliminary data.</text>
</comment>
<dbReference type="EMBL" id="JAHLFE010000186">
    <property type="protein sequence ID" value="MBU3844992.1"/>
    <property type="molecule type" value="Genomic_DNA"/>
</dbReference>
<dbReference type="Proteomes" id="UP000733611">
    <property type="component" value="Unassembled WGS sequence"/>
</dbReference>
<sequence>MSYLSPQEYLFHRSPMLLIEQVNEVTAESVSCSVALDSSLLHPFFTPQGLPSYLGIELMAQTVGIWSGYHDKCAGRAAAHGGLILSVRAYVASAAFFHLCSTEPLNITMSMLMQERNYASFEGSITQGPNTLATGRLSLCQFDANLERKLGFN</sequence>
<proteinExistence type="predicted"/>
<reference evidence="1" key="2">
    <citation type="submission" date="2021-04" db="EMBL/GenBank/DDBJ databases">
        <authorList>
            <person name="Gilroy R."/>
        </authorList>
    </citation>
    <scope>NUCLEOTIDE SEQUENCE</scope>
    <source>
        <strain evidence="1">378</strain>
    </source>
</reference>
<name>A0A948WZW4_9GAMM</name>
<evidence type="ECO:0000313" key="2">
    <source>
        <dbReference type="Proteomes" id="UP000733611"/>
    </source>
</evidence>
<dbReference type="Gene3D" id="3.10.129.10">
    <property type="entry name" value="Hotdog Thioesterase"/>
    <property type="match status" value="1"/>
</dbReference>
<reference evidence="1" key="1">
    <citation type="journal article" date="2021" name="PeerJ">
        <title>Extensive microbial diversity within the chicken gut microbiome revealed by metagenomics and culture.</title>
        <authorList>
            <person name="Gilroy R."/>
            <person name="Ravi A."/>
            <person name="Getino M."/>
            <person name="Pursley I."/>
            <person name="Horton D.L."/>
            <person name="Alikhan N.F."/>
            <person name="Baker D."/>
            <person name="Gharbi K."/>
            <person name="Hall N."/>
            <person name="Watson M."/>
            <person name="Adriaenssens E.M."/>
            <person name="Foster-Nyarko E."/>
            <person name="Jarju S."/>
            <person name="Secka A."/>
            <person name="Antonio M."/>
            <person name="Oren A."/>
            <person name="Chaudhuri R.R."/>
            <person name="La Ragione R."/>
            <person name="Hildebrand F."/>
            <person name="Pallen M.J."/>
        </authorList>
    </citation>
    <scope>NUCLEOTIDE SEQUENCE</scope>
    <source>
        <strain evidence="1">378</strain>
    </source>
</reference>
<dbReference type="SUPFAM" id="SSF54637">
    <property type="entry name" value="Thioesterase/thiol ester dehydrase-isomerase"/>
    <property type="match status" value="1"/>
</dbReference>
<evidence type="ECO:0000313" key="1">
    <source>
        <dbReference type="EMBL" id="MBU3844992.1"/>
    </source>
</evidence>
<protein>
    <submittedName>
        <fullName evidence="1">3-hydroxy-fatty acyl-ACP dehydratase</fullName>
    </submittedName>
</protein>
<accession>A0A948WZW4</accession>
<dbReference type="InterPro" id="IPR029069">
    <property type="entry name" value="HotDog_dom_sf"/>
</dbReference>
<gene>
    <name evidence="1" type="ORF">H9847_09065</name>
</gene>
<organism evidence="1 2">
    <name type="scientific">Candidatus Anaerobiospirillum pullicola</name>
    <dbReference type="NCBI Taxonomy" id="2838451"/>
    <lineage>
        <taxon>Bacteria</taxon>
        <taxon>Pseudomonadati</taxon>
        <taxon>Pseudomonadota</taxon>
        <taxon>Gammaproteobacteria</taxon>
        <taxon>Aeromonadales</taxon>
        <taxon>Succinivibrionaceae</taxon>
        <taxon>Anaerobiospirillum</taxon>
    </lineage>
</organism>